<dbReference type="STRING" id="1144672.F966_02711"/>
<organism evidence="7 8">
    <name type="scientific">Acinetobacter higginsii</name>
    <dbReference type="NCBI Taxonomy" id="70347"/>
    <lineage>
        <taxon>Bacteria</taxon>
        <taxon>Pseudomonadati</taxon>
        <taxon>Pseudomonadota</taxon>
        <taxon>Gammaproteobacteria</taxon>
        <taxon>Moraxellales</taxon>
        <taxon>Moraxellaceae</taxon>
        <taxon>Acinetobacter</taxon>
    </lineage>
</organism>
<dbReference type="GO" id="GO:0016020">
    <property type="term" value="C:membrane"/>
    <property type="evidence" value="ECO:0007669"/>
    <property type="project" value="UniProtKB-SubCell"/>
</dbReference>
<name>N8XPU7_9GAMM</name>
<feature type="transmembrane region" description="Helical" evidence="5">
    <location>
        <begin position="7"/>
        <end position="26"/>
    </location>
</feature>
<sequence>MQKKNRIIALVLAMFLGFFGIDRFYLGKKPVAF</sequence>
<keyword evidence="4 5" id="KW-0472">Membrane</keyword>
<evidence type="ECO:0000259" key="6">
    <source>
        <dbReference type="Pfam" id="PF05154"/>
    </source>
</evidence>
<accession>N8XPU7</accession>
<reference evidence="7 8" key="1">
    <citation type="submission" date="2013-02" db="EMBL/GenBank/DDBJ databases">
        <title>The Genome Sequence of Acinetobacter sp. CIP 56.2.</title>
        <authorList>
            <consortium name="The Broad Institute Genome Sequencing Platform"/>
            <consortium name="The Broad Institute Genome Sequencing Center for Infectious Disease"/>
            <person name="Cerqueira G."/>
            <person name="Feldgarden M."/>
            <person name="Courvalin P."/>
            <person name="Perichon B."/>
            <person name="Grillot-Courvalin C."/>
            <person name="Clermont D."/>
            <person name="Rocha E."/>
            <person name="Yoon E.-J."/>
            <person name="Nemec A."/>
            <person name="Walker B."/>
            <person name="Young S.K."/>
            <person name="Zeng Q."/>
            <person name="Gargeya S."/>
            <person name="Fitzgerald M."/>
            <person name="Haas B."/>
            <person name="Abouelleil A."/>
            <person name="Alvarado L."/>
            <person name="Arachchi H.M."/>
            <person name="Berlin A.M."/>
            <person name="Chapman S.B."/>
            <person name="Dewar J."/>
            <person name="Goldberg J."/>
            <person name="Griggs A."/>
            <person name="Gujja S."/>
            <person name="Hansen M."/>
            <person name="Howarth C."/>
            <person name="Imamovic A."/>
            <person name="Larimer J."/>
            <person name="McCowan C."/>
            <person name="Murphy C."/>
            <person name="Neiman D."/>
            <person name="Pearson M."/>
            <person name="Priest M."/>
            <person name="Roberts A."/>
            <person name="Saif S."/>
            <person name="Shea T."/>
            <person name="Sisk P."/>
            <person name="Sykes S."/>
            <person name="Wortman J."/>
            <person name="Nusbaum C."/>
            <person name="Birren B."/>
        </authorList>
    </citation>
    <scope>NUCLEOTIDE SEQUENCE [LARGE SCALE GENOMIC DNA]</scope>
    <source>
        <strain evidence="7 8">CIP 56.2</strain>
    </source>
</reference>
<dbReference type="EMBL" id="APPH01000010">
    <property type="protein sequence ID" value="ENV09065.1"/>
    <property type="molecule type" value="Genomic_DNA"/>
</dbReference>
<protein>
    <recommendedName>
        <fullName evidence="6">TM2 domain-containing protein</fullName>
    </recommendedName>
</protein>
<proteinExistence type="predicted"/>
<dbReference type="Pfam" id="PF05154">
    <property type="entry name" value="TM2"/>
    <property type="match status" value="1"/>
</dbReference>
<keyword evidence="3 5" id="KW-1133">Transmembrane helix</keyword>
<evidence type="ECO:0000313" key="8">
    <source>
        <dbReference type="Proteomes" id="UP000013209"/>
    </source>
</evidence>
<evidence type="ECO:0000313" key="7">
    <source>
        <dbReference type="EMBL" id="ENV09065.1"/>
    </source>
</evidence>
<dbReference type="HOGENOM" id="CLU_3380080_0_0_6"/>
<evidence type="ECO:0000256" key="5">
    <source>
        <dbReference type="SAM" id="Phobius"/>
    </source>
</evidence>
<evidence type="ECO:0000256" key="4">
    <source>
        <dbReference type="ARBA" id="ARBA00023136"/>
    </source>
</evidence>
<dbReference type="Proteomes" id="UP000013209">
    <property type="component" value="Unassembled WGS sequence"/>
</dbReference>
<evidence type="ECO:0000256" key="2">
    <source>
        <dbReference type="ARBA" id="ARBA00022692"/>
    </source>
</evidence>
<gene>
    <name evidence="7" type="ORF">F966_02711</name>
</gene>
<evidence type="ECO:0000256" key="1">
    <source>
        <dbReference type="ARBA" id="ARBA00004141"/>
    </source>
</evidence>
<dbReference type="InterPro" id="IPR007829">
    <property type="entry name" value="TM2"/>
</dbReference>
<comment type="subcellular location">
    <subcellularLocation>
        <location evidence="1">Membrane</location>
        <topology evidence="1">Multi-pass membrane protein</topology>
    </subcellularLocation>
</comment>
<feature type="domain" description="TM2" evidence="6">
    <location>
        <begin position="2"/>
        <end position="29"/>
    </location>
</feature>
<comment type="caution">
    <text evidence="7">The sequence shown here is derived from an EMBL/GenBank/DDBJ whole genome shotgun (WGS) entry which is preliminary data.</text>
</comment>
<keyword evidence="2 5" id="KW-0812">Transmembrane</keyword>
<evidence type="ECO:0000256" key="3">
    <source>
        <dbReference type="ARBA" id="ARBA00022989"/>
    </source>
</evidence>
<dbReference type="AlphaFoldDB" id="N8XPU7"/>